<sequence length="812" mass="90960">MSFVFESLGALTQRTLPDDFIPVSAYDPDTGVFLCEDGHLGLCYWGDPVNGADDTTAEMLKGAFSIPLPAGSFVQISLLGMPDIDTTIYNYRQRRENGLNQIQHPDAREVLSAYYERRADFIDSGKYEALLPSTGVKILDRKVVLTLKTPYQGLTPSEEDIEILAETGAKLAESLQAIGLFLRRMTAAQYLELAYRLTHPFDPPKTDPVRPEQQLNHQVFVAGESLDVGKDSLIINDEVYAQILSVSRWPKSNALSLMAYMIGDPLGANNQVKLPYHINLTLHYPNQHEKVSAMRQKAGLINYQAFGPLLRFVPKLAFKKQGMDVLIHAIEQGATVVEAALTMTVYSKDKEEASRQVSAMRTYMQSFDMTMGEERRILLPVFWNAFPLFPSVESIKNTFRFKTMAVEHALTFVPILGEWKGTARLDGKGHALLLASRRGQIMPIDLYDSSTNYNSVVFAESGSGKSFFTQQVIMDYLSMGAKVWVIDVGRSYYKLTRLLNGSFIEFGPTSGLCLNPFSSVEEIDEEVGLIQAIVEKMAAPEEGLDDYRRSRIEEAVKAVWGRMGKSSTITDVAEFMSHQPDPRVADIGAMLYRFTRYGSEGYWFDGVSNLDLTKDLVVLELEELKGKRTLQQVVLMQIISSIQREMYLSKDGRPKLLIIDEAWDLLDDPMVGRFMEHAYRRFRKYGGAAKIITQSIADLYRSSSGRAIADNSAFKFILRQTAESIDQVEREGYLALGPYGYYLLRTVHTIPGKYAEIMVYSNQGMGVARLVVDRFSQVLFSTSGAERTEVINAIEAGATPLQAIEEFIATHG</sequence>
<proteinExistence type="predicted"/>
<reference evidence="2 3" key="1">
    <citation type="submission" date="2021-04" db="EMBL/GenBank/DDBJ databases">
        <title>Complete genome sequencing of Allochromatium tepidum strain NZ.</title>
        <authorList>
            <person name="Tsukatani Y."/>
            <person name="Mori H."/>
        </authorList>
    </citation>
    <scope>NUCLEOTIDE SEQUENCE [LARGE SCALE GENOMIC DNA]</scope>
    <source>
        <strain evidence="2 3">NZ</strain>
        <plasmid evidence="2 3">pAt1</plasmid>
    </source>
</reference>
<dbReference type="Gene3D" id="1.10.8.730">
    <property type="match status" value="1"/>
</dbReference>
<dbReference type="PANTHER" id="PTHR38467">
    <property type="match status" value="1"/>
</dbReference>
<geneLocation type="plasmid" evidence="2 3">
    <name>pAt1</name>
</geneLocation>
<dbReference type="Pfam" id="PF19044">
    <property type="entry name" value="P-loop_TraG"/>
    <property type="match status" value="1"/>
</dbReference>
<dbReference type="PANTHER" id="PTHR38467:SF1">
    <property type="entry name" value="CONJUGATIVE TRANSFER: ASSEMBLY"/>
    <property type="match status" value="1"/>
</dbReference>
<dbReference type="InterPro" id="IPR027417">
    <property type="entry name" value="P-loop_NTPase"/>
</dbReference>
<dbReference type="InterPro" id="IPR053155">
    <property type="entry name" value="F-pilin_assembly_TraC"/>
</dbReference>
<name>A0ABM7QQW7_9GAMM</name>
<dbReference type="NCBIfam" id="TIGR02746">
    <property type="entry name" value="TraC-F-type"/>
    <property type="match status" value="1"/>
</dbReference>
<evidence type="ECO:0000313" key="3">
    <source>
        <dbReference type="Proteomes" id="UP000680679"/>
    </source>
</evidence>
<dbReference type="EMBL" id="AP024564">
    <property type="protein sequence ID" value="BCU08434.1"/>
    <property type="molecule type" value="Genomic_DNA"/>
</dbReference>
<organism evidence="2 3">
    <name type="scientific">Allochromatium tepidum</name>
    <dbReference type="NCBI Taxonomy" id="553982"/>
    <lineage>
        <taxon>Bacteria</taxon>
        <taxon>Pseudomonadati</taxon>
        <taxon>Pseudomonadota</taxon>
        <taxon>Gammaproteobacteria</taxon>
        <taxon>Chromatiales</taxon>
        <taxon>Chromatiaceae</taxon>
        <taxon>Allochromatium</taxon>
    </lineage>
</organism>
<keyword evidence="3" id="KW-1185">Reference proteome</keyword>
<evidence type="ECO:0000259" key="1">
    <source>
        <dbReference type="Pfam" id="PF19044"/>
    </source>
</evidence>
<dbReference type="Pfam" id="PF11130">
    <property type="entry name" value="TraC_F_IV"/>
    <property type="match status" value="1"/>
</dbReference>
<protein>
    <submittedName>
        <fullName evidence="2">Conjugal transfer protein TraC</fullName>
    </submittedName>
</protein>
<dbReference type="InterPro" id="IPR014117">
    <property type="entry name" value="TraC-F-type"/>
</dbReference>
<dbReference type="SUPFAM" id="SSF52540">
    <property type="entry name" value="P-loop containing nucleoside triphosphate hydrolases"/>
    <property type="match status" value="1"/>
</dbReference>
<dbReference type="InterPro" id="IPR025955">
    <property type="entry name" value="TraC/Conjuga_ATPase"/>
</dbReference>
<evidence type="ECO:0000313" key="2">
    <source>
        <dbReference type="EMBL" id="BCU08434.1"/>
    </source>
</evidence>
<dbReference type="CDD" id="cd01127">
    <property type="entry name" value="TrwB_TraG_TraD_VirD4"/>
    <property type="match status" value="1"/>
</dbReference>
<dbReference type="Gene3D" id="3.40.50.300">
    <property type="entry name" value="P-loop containing nucleotide triphosphate hydrolases"/>
    <property type="match status" value="1"/>
</dbReference>
<accession>A0ABM7QQW7</accession>
<dbReference type="RefSeq" id="WP_213381923.1">
    <property type="nucleotide sequence ID" value="NZ_AP024564.1"/>
</dbReference>
<gene>
    <name evidence="2" type="primary">traC</name>
    <name evidence="2" type="ORF">Atep_31110</name>
</gene>
<dbReference type="Proteomes" id="UP000680679">
    <property type="component" value="Plasmid pAt1"/>
</dbReference>
<keyword evidence="2" id="KW-0614">Plasmid</keyword>
<dbReference type="InterPro" id="IPR043964">
    <property type="entry name" value="P-loop_TraG"/>
</dbReference>
<feature type="domain" description="TraG P-loop" evidence="1">
    <location>
        <begin position="450"/>
        <end position="806"/>
    </location>
</feature>